<keyword evidence="1" id="KW-0812">Transmembrane</keyword>
<evidence type="ECO:0000313" key="3">
    <source>
        <dbReference type="Proteomes" id="UP000095751"/>
    </source>
</evidence>
<gene>
    <name evidence="2" type="ORF">FRACYDRAFT_251504</name>
</gene>
<proteinExistence type="predicted"/>
<protein>
    <submittedName>
        <fullName evidence="2">Uncharacterized protein</fullName>
    </submittedName>
</protein>
<sequence length="100" mass="10842">MNTISDADAVGVDVDTGDVVDIVAAVELVAVDDIVVVDDDDDYIGAVVDGDVVDVDVEVRISVAALMAKIAVLVVGVVAELRIWYYYRYDNEYQSLLHHT</sequence>
<feature type="transmembrane region" description="Helical" evidence="1">
    <location>
        <begin position="70"/>
        <end position="87"/>
    </location>
</feature>
<dbReference type="Proteomes" id="UP000095751">
    <property type="component" value="Unassembled WGS sequence"/>
</dbReference>
<accession>A0A1E7ENT9</accession>
<dbReference type="EMBL" id="KV784388">
    <property type="protein sequence ID" value="OEU07193.1"/>
    <property type="molecule type" value="Genomic_DNA"/>
</dbReference>
<dbReference type="InParanoid" id="A0A1E7ENT9"/>
<organism evidence="2 3">
    <name type="scientific">Fragilariopsis cylindrus CCMP1102</name>
    <dbReference type="NCBI Taxonomy" id="635003"/>
    <lineage>
        <taxon>Eukaryota</taxon>
        <taxon>Sar</taxon>
        <taxon>Stramenopiles</taxon>
        <taxon>Ochrophyta</taxon>
        <taxon>Bacillariophyta</taxon>
        <taxon>Bacillariophyceae</taxon>
        <taxon>Bacillariophycidae</taxon>
        <taxon>Bacillariales</taxon>
        <taxon>Bacillariaceae</taxon>
        <taxon>Fragilariopsis</taxon>
    </lineage>
</organism>
<keyword evidence="1" id="KW-0472">Membrane</keyword>
<evidence type="ECO:0000256" key="1">
    <source>
        <dbReference type="SAM" id="Phobius"/>
    </source>
</evidence>
<evidence type="ECO:0000313" key="2">
    <source>
        <dbReference type="EMBL" id="OEU07193.1"/>
    </source>
</evidence>
<dbReference type="KEGG" id="fcy:FRACYDRAFT_251504"/>
<keyword evidence="1" id="KW-1133">Transmembrane helix</keyword>
<name>A0A1E7ENT9_9STRA</name>
<reference evidence="2 3" key="1">
    <citation type="submission" date="2016-09" db="EMBL/GenBank/DDBJ databases">
        <title>Extensive genetic diversity and differential bi-allelic expression allows diatom success in the polar Southern Ocean.</title>
        <authorList>
            <consortium name="DOE Joint Genome Institute"/>
            <person name="Mock T."/>
            <person name="Otillar R.P."/>
            <person name="Strauss J."/>
            <person name="Dupont C."/>
            <person name="Frickenhaus S."/>
            <person name="Maumus F."/>
            <person name="Mcmullan M."/>
            <person name="Sanges R."/>
            <person name="Schmutz J."/>
            <person name="Toseland A."/>
            <person name="Valas R."/>
            <person name="Veluchamy A."/>
            <person name="Ward B.J."/>
            <person name="Allen A."/>
            <person name="Barry K."/>
            <person name="Falciatore A."/>
            <person name="Ferrante M."/>
            <person name="Fortunato A.E."/>
            <person name="Gloeckner G."/>
            <person name="Gruber A."/>
            <person name="Hipkin R."/>
            <person name="Janech M."/>
            <person name="Kroth P."/>
            <person name="Leese F."/>
            <person name="Lindquist E."/>
            <person name="Lyon B.R."/>
            <person name="Martin J."/>
            <person name="Mayer C."/>
            <person name="Parker M."/>
            <person name="Quesneville H."/>
            <person name="Raymond J."/>
            <person name="Uhlig C."/>
            <person name="Valentin K.U."/>
            <person name="Worden A.Z."/>
            <person name="Armbrust E.V."/>
            <person name="Bowler C."/>
            <person name="Green B."/>
            <person name="Moulton V."/>
            <person name="Van Oosterhout C."/>
            <person name="Grigoriev I."/>
        </authorList>
    </citation>
    <scope>NUCLEOTIDE SEQUENCE [LARGE SCALE GENOMIC DNA]</scope>
    <source>
        <strain evidence="2 3">CCMP1102</strain>
    </source>
</reference>
<keyword evidence="3" id="KW-1185">Reference proteome</keyword>
<dbReference type="AlphaFoldDB" id="A0A1E7ENT9"/>